<evidence type="ECO:0000313" key="2">
    <source>
        <dbReference type="Proteomes" id="UP001501265"/>
    </source>
</evidence>
<dbReference type="EMBL" id="BAABIG010000166">
    <property type="protein sequence ID" value="GAA4828786.1"/>
    <property type="molecule type" value="Genomic_DNA"/>
</dbReference>
<evidence type="ECO:0000313" key="1">
    <source>
        <dbReference type="EMBL" id="GAA4828786.1"/>
    </source>
</evidence>
<name>A0ABP9D8I5_9ACTN</name>
<gene>
    <name evidence="1" type="ORF">GCM10023220_71770</name>
</gene>
<dbReference type="RefSeq" id="WP_345624941.1">
    <property type="nucleotide sequence ID" value="NZ_BAABIG010000166.1"/>
</dbReference>
<dbReference type="Proteomes" id="UP001501265">
    <property type="component" value="Unassembled WGS sequence"/>
</dbReference>
<keyword evidence="2" id="KW-1185">Reference proteome</keyword>
<sequence>MNIGNIKLYSTSTTASQKAPSTLTGGNSYKIQDKSTSPELSKKLLNKVSLKSFKIDSEIYLYLSRYLRESPINENTQRNIEKFLLDYSYLAIQGKKDTNNKNLIQYDLFGNKEVKEYFLTAYDCFQDYLRNFCNKKIKVSEKSHNKTITRTNFQNIAKTIGFTKITDMALGVVVRIIGNDNKLNEDSTETNIAIELGDNIIKNYLYILYKNNVKENVLLFYNTCKEYIINNEELVRSYLDDSEYFNLLDSLNKISPSTEGINKLEVYEMYLLIKKILSFKNMSNVDFNNTESILGYSLSD</sequence>
<reference evidence="2" key="1">
    <citation type="journal article" date="2019" name="Int. J. Syst. Evol. Microbiol.">
        <title>The Global Catalogue of Microorganisms (GCM) 10K type strain sequencing project: providing services to taxonomists for standard genome sequencing and annotation.</title>
        <authorList>
            <consortium name="The Broad Institute Genomics Platform"/>
            <consortium name="The Broad Institute Genome Sequencing Center for Infectious Disease"/>
            <person name="Wu L."/>
            <person name="Ma J."/>
        </authorList>
    </citation>
    <scope>NUCLEOTIDE SEQUENCE [LARGE SCALE GENOMIC DNA]</scope>
    <source>
        <strain evidence="2">JCM 18081</strain>
    </source>
</reference>
<comment type="caution">
    <text evidence="1">The sequence shown here is derived from an EMBL/GenBank/DDBJ whole genome shotgun (WGS) entry which is preliminary data.</text>
</comment>
<protein>
    <submittedName>
        <fullName evidence="1">Uncharacterized protein</fullName>
    </submittedName>
</protein>
<accession>A0ABP9D8I5</accession>
<proteinExistence type="predicted"/>
<organism evidence="1 2">
    <name type="scientific">Streptomyces ziwulingensis</name>
    <dbReference type="NCBI Taxonomy" id="1045501"/>
    <lineage>
        <taxon>Bacteria</taxon>
        <taxon>Bacillati</taxon>
        <taxon>Actinomycetota</taxon>
        <taxon>Actinomycetes</taxon>
        <taxon>Kitasatosporales</taxon>
        <taxon>Streptomycetaceae</taxon>
        <taxon>Streptomyces</taxon>
    </lineage>
</organism>